<dbReference type="InterPro" id="IPR023214">
    <property type="entry name" value="HAD_sf"/>
</dbReference>
<name>A0A5C6XFP3_9DELT</name>
<evidence type="ECO:0000256" key="18">
    <source>
        <dbReference type="ARBA" id="ARBA00033239"/>
    </source>
</evidence>
<protein>
    <recommendedName>
        <fullName evidence="3">P-type Cu(+) transporter</fullName>
        <ecNumber evidence="3">7.2.2.8</ecNumber>
    </recommendedName>
    <alternativeName>
        <fullName evidence="18">Cu(+)-exporting ATPase</fullName>
    </alternativeName>
</protein>
<evidence type="ECO:0000256" key="3">
    <source>
        <dbReference type="ARBA" id="ARBA00012517"/>
    </source>
</evidence>
<dbReference type="FunFam" id="3.40.50.1000:FF:000144">
    <property type="entry name" value="copper-transporting ATPase 1 isoform X2"/>
    <property type="match status" value="1"/>
</dbReference>
<dbReference type="CDD" id="cd00371">
    <property type="entry name" value="HMA"/>
    <property type="match status" value="1"/>
</dbReference>
<dbReference type="PROSITE" id="PS01047">
    <property type="entry name" value="HMA_1"/>
    <property type="match status" value="1"/>
</dbReference>
<feature type="transmembrane region" description="Helical" evidence="20">
    <location>
        <begin position="177"/>
        <end position="199"/>
    </location>
</feature>
<feature type="transmembrane region" description="Helical" evidence="20">
    <location>
        <begin position="139"/>
        <end position="157"/>
    </location>
</feature>
<dbReference type="Pfam" id="PF00122">
    <property type="entry name" value="E1-E2_ATPase"/>
    <property type="match status" value="1"/>
</dbReference>
<dbReference type="AlphaFoldDB" id="A0A5C6XFP3"/>
<dbReference type="InterPro" id="IPR018303">
    <property type="entry name" value="ATPase_P-typ_P_site"/>
</dbReference>
<comment type="catalytic activity">
    <reaction evidence="19">
        <text>Cu(+)(in) + ATP + H2O = Cu(+)(out) + ADP + phosphate + H(+)</text>
        <dbReference type="Rhea" id="RHEA:25792"/>
        <dbReference type="ChEBI" id="CHEBI:15377"/>
        <dbReference type="ChEBI" id="CHEBI:15378"/>
        <dbReference type="ChEBI" id="CHEBI:30616"/>
        <dbReference type="ChEBI" id="CHEBI:43474"/>
        <dbReference type="ChEBI" id="CHEBI:49552"/>
        <dbReference type="ChEBI" id="CHEBI:456216"/>
        <dbReference type="EC" id="7.2.2.8"/>
    </reaction>
</comment>
<sequence>MQNEEVAMSTLTETLRIEGMTCASCVSHVEKAIAGLPGVTRASVNLATERATVAFVPRTIDLEAIAAAVREAGYEATPLADDSSRSEVEEAARESELQTLRKRLGIAALLTAPLLLLEMVPMMIPGAHHWLMGIIERQTLWYLFFALATAVQFGPGWRFYRTGWAALRRLSPDMNTLVMLGTSAAYGYSVVATFMPGLLPAESLHVYYEASAVIITLILAGKYMEALAKGRTSAAIRKLVGLQPKSARVVRDGKELEVPLAEVGVGDVIRVRPGERVPVDGEVVEGASYVDESMITGEPVPVEKMLGSEVVGGTINAHGTFLFRVTRVAGDTVLAQIIRTVEQAQATKPQIQALADKVVAVFVPIVLVLAALTFGAWLWLGPAPALTSALVAAVSVLIIACPCAMGLATPTSIMVGTGKAAELGVLFRKGDALQTLQEADIVALDKTGTLTEGRPTLTDYFVQGGFDKTEVLQLAAAVEQGSEHPIARAVVEAAAAQGLPVLLASDFEAVAGFGVRAKVGERQVAIGADRYVRRLGLDPSIFAAEAERLASDGKTPFYIMIDDALAGVLAVSDPIKTSAPEAIRALKKLGLRVAMITGDTQRTAEAIAHQLGIDEVLAEVLPEGKSDAVRRLQATGLKVAFVGDGINDAPALAQADVGLAIGTGTDIAIEAADVVLMSGNLSGIPNAIALSQATLRNIKQNLFWAFAYNAALIPVAAGLLYPFFGVLLSPMFAAGAMAMSSTFVLMNGLRLRGFAPSNTRPSAAPLPAM</sequence>
<dbReference type="OrthoDB" id="9763278at2"/>
<proteinExistence type="inferred from homology"/>
<keyword evidence="7 20" id="KW-0812">Transmembrane</keyword>
<dbReference type="EMBL" id="VOSM01000004">
    <property type="protein sequence ID" value="TXD36998.1"/>
    <property type="molecule type" value="Genomic_DNA"/>
</dbReference>
<dbReference type="SFLD" id="SFLDS00003">
    <property type="entry name" value="Haloacid_Dehalogenase"/>
    <property type="match status" value="1"/>
</dbReference>
<dbReference type="FunFam" id="2.70.150.10:FF:000020">
    <property type="entry name" value="Copper-exporting P-type ATPase A"/>
    <property type="match status" value="1"/>
</dbReference>
<evidence type="ECO:0000256" key="10">
    <source>
        <dbReference type="ARBA" id="ARBA00022796"/>
    </source>
</evidence>
<dbReference type="SUPFAM" id="SSF81665">
    <property type="entry name" value="Calcium ATPase, transmembrane domain M"/>
    <property type="match status" value="1"/>
</dbReference>
<dbReference type="NCBIfam" id="TIGR01511">
    <property type="entry name" value="ATPase-IB1_Cu"/>
    <property type="match status" value="1"/>
</dbReference>
<evidence type="ECO:0000256" key="12">
    <source>
        <dbReference type="ARBA" id="ARBA00022842"/>
    </source>
</evidence>
<dbReference type="InterPro" id="IPR006121">
    <property type="entry name" value="HMA_dom"/>
</dbReference>
<evidence type="ECO:0000256" key="14">
    <source>
        <dbReference type="ARBA" id="ARBA00022989"/>
    </source>
</evidence>
<keyword evidence="8 20" id="KW-0479">Metal-binding</keyword>
<feature type="transmembrane region" description="Helical" evidence="20">
    <location>
        <begin position="702"/>
        <end position="724"/>
    </location>
</feature>
<keyword evidence="11 20" id="KW-0067">ATP-binding</keyword>
<keyword evidence="14 20" id="KW-1133">Transmembrane helix</keyword>
<dbReference type="InterPro" id="IPR023299">
    <property type="entry name" value="ATPase_P-typ_cyto_dom_N"/>
</dbReference>
<evidence type="ECO:0000256" key="17">
    <source>
        <dbReference type="ARBA" id="ARBA00023136"/>
    </source>
</evidence>
<dbReference type="InterPro" id="IPR027256">
    <property type="entry name" value="P-typ_ATPase_IB"/>
</dbReference>
<dbReference type="PRINTS" id="PR00119">
    <property type="entry name" value="CATATPASE"/>
</dbReference>
<comment type="subcellular location">
    <subcellularLocation>
        <location evidence="1">Cell membrane</location>
        <topology evidence="1">Multi-pass membrane protein</topology>
    </subcellularLocation>
</comment>
<evidence type="ECO:0000313" key="22">
    <source>
        <dbReference type="EMBL" id="TXD36998.1"/>
    </source>
</evidence>
<dbReference type="GO" id="GO:0140581">
    <property type="term" value="F:P-type monovalent copper transporter activity"/>
    <property type="evidence" value="ECO:0007669"/>
    <property type="project" value="UniProtKB-EC"/>
</dbReference>
<dbReference type="PANTHER" id="PTHR43520:SF8">
    <property type="entry name" value="P-TYPE CU(+) TRANSPORTER"/>
    <property type="match status" value="1"/>
</dbReference>
<dbReference type="FunFam" id="3.30.70.100:FF:000005">
    <property type="entry name" value="Copper-exporting P-type ATPase A"/>
    <property type="match status" value="1"/>
</dbReference>
<dbReference type="NCBIfam" id="TIGR01525">
    <property type="entry name" value="ATPase-IB_hvy"/>
    <property type="match status" value="1"/>
</dbReference>
<dbReference type="Gene3D" id="3.40.50.1000">
    <property type="entry name" value="HAD superfamily/HAD-like"/>
    <property type="match status" value="1"/>
</dbReference>
<dbReference type="SFLD" id="SFLDF00027">
    <property type="entry name" value="p-type_atpase"/>
    <property type="match status" value="1"/>
</dbReference>
<dbReference type="PRINTS" id="PR00943">
    <property type="entry name" value="CUATPASE"/>
</dbReference>
<feature type="transmembrane region" description="Helical" evidence="20">
    <location>
        <begin position="730"/>
        <end position="749"/>
    </location>
</feature>
<dbReference type="GO" id="GO:0005524">
    <property type="term" value="F:ATP binding"/>
    <property type="evidence" value="ECO:0007669"/>
    <property type="project" value="UniProtKB-UniRule"/>
</dbReference>
<dbReference type="InterPro" id="IPR059000">
    <property type="entry name" value="ATPase_P-type_domA"/>
</dbReference>
<dbReference type="GO" id="GO:0005886">
    <property type="term" value="C:plasma membrane"/>
    <property type="evidence" value="ECO:0007669"/>
    <property type="project" value="UniProtKB-SubCell"/>
</dbReference>
<keyword evidence="9 20" id="KW-0547">Nucleotide-binding</keyword>
<dbReference type="Pfam" id="PF00702">
    <property type="entry name" value="Hydrolase"/>
    <property type="match status" value="1"/>
</dbReference>
<evidence type="ECO:0000256" key="1">
    <source>
        <dbReference type="ARBA" id="ARBA00004651"/>
    </source>
</evidence>
<dbReference type="GO" id="GO:0043682">
    <property type="term" value="F:P-type divalent copper transporter activity"/>
    <property type="evidence" value="ECO:0007669"/>
    <property type="project" value="TreeGrafter"/>
</dbReference>
<evidence type="ECO:0000256" key="4">
    <source>
        <dbReference type="ARBA" id="ARBA00022448"/>
    </source>
</evidence>
<keyword evidence="13" id="KW-1278">Translocase</keyword>
<evidence type="ECO:0000256" key="2">
    <source>
        <dbReference type="ARBA" id="ARBA00006024"/>
    </source>
</evidence>
<dbReference type="SUPFAM" id="SSF55008">
    <property type="entry name" value="HMA, heavy metal-associated domain"/>
    <property type="match status" value="1"/>
</dbReference>
<comment type="caution">
    <text evidence="22">The sequence shown here is derived from an EMBL/GenBank/DDBJ whole genome shotgun (WGS) entry which is preliminary data.</text>
</comment>
<keyword evidence="10" id="KW-0187">Copper transport</keyword>
<accession>A0A5C6XFP3</accession>
<evidence type="ECO:0000313" key="23">
    <source>
        <dbReference type="Proteomes" id="UP000321412"/>
    </source>
</evidence>
<dbReference type="InterPro" id="IPR008250">
    <property type="entry name" value="ATPase_P-typ_transduc_dom_A_sf"/>
</dbReference>
<keyword evidence="15" id="KW-0186">Copper</keyword>
<feature type="transmembrane region" description="Helical" evidence="20">
    <location>
        <begin position="104"/>
        <end position="124"/>
    </location>
</feature>
<evidence type="ECO:0000256" key="7">
    <source>
        <dbReference type="ARBA" id="ARBA00022692"/>
    </source>
</evidence>
<evidence type="ECO:0000256" key="13">
    <source>
        <dbReference type="ARBA" id="ARBA00022967"/>
    </source>
</evidence>
<dbReference type="PROSITE" id="PS00154">
    <property type="entry name" value="ATPASE_E1_E2"/>
    <property type="match status" value="1"/>
</dbReference>
<dbReference type="InterPro" id="IPR023298">
    <property type="entry name" value="ATPase_P-typ_TM_dom_sf"/>
</dbReference>
<evidence type="ECO:0000256" key="20">
    <source>
        <dbReference type="RuleBase" id="RU362081"/>
    </source>
</evidence>
<reference evidence="22 23" key="1">
    <citation type="submission" date="2019-08" db="EMBL/GenBank/DDBJ databases">
        <title>Bradymonadales sp. TMQ4.</title>
        <authorList>
            <person name="Liang Q."/>
        </authorList>
    </citation>
    <scope>NUCLEOTIDE SEQUENCE [LARGE SCALE GENOMIC DNA]</scope>
    <source>
        <strain evidence="22 23">TMQ4</strain>
    </source>
</reference>
<feature type="transmembrane region" description="Helical" evidence="20">
    <location>
        <begin position="386"/>
        <end position="409"/>
    </location>
</feature>
<dbReference type="PROSITE" id="PS50846">
    <property type="entry name" value="HMA_2"/>
    <property type="match status" value="1"/>
</dbReference>
<comment type="similarity">
    <text evidence="2 20">Belongs to the cation transport ATPase (P-type) (TC 3.A.3) family. Type IB subfamily.</text>
</comment>
<feature type="transmembrane region" description="Helical" evidence="20">
    <location>
        <begin position="358"/>
        <end position="380"/>
    </location>
</feature>
<evidence type="ECO:0000256" key="5">
    <source>
        <dbReference type="ARBA" id="ARBA00022475"/>
    </source>
</evidence>
<feature type="transmembrane region" description="Helical" evidence="20">
    <location>
        <begin position="205"/>
        <end position="224"/>
    </location>
</feature>
<keyword evidence="17 20" id="KW-0472">Membrane</keyword>
<keyword evidence="12" id="KW-0460">Magnesium</keyword>
<evidence type="ECO:0000256" key="16">
    <source>
        <dbReference type="ARBA" id="ARBA00023065"/>
    </source>
</evidence>
<evidence type="ECO:0000256" key="9">
    <source>
        <dbReference type="ARBA" id="ARBA00022741"/>
    </source>
</evidence>
<dbReference type="SUPFAM" id="SSF56784">
    <property type="entry name" value="HAD-like"/>
    <property type="match status" value="1"/>
</dbReference>
<dbReference type="EC" id="7.2.2.8" evidence="3"/>
<dbReference type="Gene3D" id="3.40.1110.10">
    <property type="entry name" value="Calcium-transporting ATPase, cytoplasmic domain N"/>
    <property type="match status" value="1"/>
</dbReference>
<gene>
    <name evidence="22" type="ORF">FRC98_09660</name>
</gene>
<keyword evidence="6" id="KW-0597">Phosphoprotein</keyword>
<dbReference type="InterPro" id="IPR036412">
    <property type="entry name" value="HAD-like_sf"/>
</dbReference>
<dbReference type="InterPro" id="IPR001757">
    <property type="entry name" value="P_typ_ATPase"/>
</dbReference>
<dbReference type="GO" id="GO:0055070">
    <property type="term" value="P:copper ion homeostasis"/>
    <property type="evidence" value="ECO:0007669"/>
    <property type="project" value="TreeGrafter"/>
</dbReference>
<dbReference type="Pfam" id="PF00403">
    <property type="entry name" value="HMA"/>
    <property type="match status" value="1"/>
</dbReference>
<organism evidence="22 23">
    <name type="scientific">Lujinxingia vulgaris</name>
    <dbReference type="NCBI Taxonomy" id="2600176"/>
    <lineage>
        <taxon>Bacteria</taxon>
        <taxon>Deltaproteobacteria</taxon>
        <taxon>Bradymonadales</taxon>
        <taxon>Lujinxingiaceae</taxon>
        <taxon>Lujinxingia</taxon>
    </lineage>
</organism>
<dbReference type="Gene3D" id="3.30.70.100">
    <property type="match status" value="1"/>
</dbReference>
<evidence type="ECO:0000256" key="6">
    <source>
        <dbReference type="ARBA" id="ARBA00022553"/>
    </source>
</evidence>
<evidence type="ECO:0000256" key="19">
    <source>
        <dbReference type="ARBA" id="ARBA00049289"/>
    </source>
</evidence>
<evidence type="ECO:0000256" key="15">
    <source>
        <dbReference type="ARBA" id="ARBA00023008"/>
    </source>
</evidence>
<dbReference type="Gene3D" id="2.70.150.10">
    <property type="entry name" value="Calcium-transporting ATPase, cytoplasmic transduction domain A"/>
    <property type="match status" value="1"/>
</dbReference>
<dbReference type="InterPro" id="IPR044492">
    <property type="entry name" value="P_typ_ATPase_HD_dom"/>
</dbReference>
<dbReference type="GO" id="GO:0016887">
    <property type="term" value="F:ATP hydrolysis activity"/>
    <property type="evidence" value="ECO:0007669"/>
    <property type="project" value="InterPro"/>
</dbReference>
<keyword evidence="23" id="KW-1185">Reference proteome</keyword>
<dbReference type="GO" id="GO:0005507">
    <property type="term" value="F:copper ion binding"/>
    <property type="evidence" value="ECO:0007669"/>
    <property type="project" value="TreeGrafter"/>
</dbReference>
<keyword evidence="4" id="KW-0813">Transport</keyword>
<feature type="domain" description="HMA" evidence="21">
    <location>
        <begin position="11"/>
        <end position="77"/>
    </location>
</feature>
<evidence type="ECO:0000256" key="11">
    <source>
        <dbReference type="ARBA" id="ARBA00022840"/>
    </source>
</evidence>
<dbReference type="Proteomes" id="UP000321412">
    <property type="component" value="Unassembled WGS sequence"/>
</dbReference>
<keyword evidence="16" id="KW-0406">Ion transport</keyword>
<dbReference type="PANTHER" id="PTHR43520">
    <property type="entry name" value="ATP7, ISOFORM B"/>
    <property type="match status" value="1"/>
</dbReference>
<dbReference type="CDD" id="cd02094">
    <property type="entry name" value="P-type_ATPase_Cu-like"/>
    <property type="match status" value="1"/>
</dbReference>
<dbReference type="InterPro" id="IPR036163">
    <property type="entry name" value="HMA_dom_sf"/>
</dbReference>
<evidence type="ECO:0000259" key="21">
    <source>
        <dbReference type="PROSITE" id="PS50846"/>
    </source>
</evidence>
<dbReference type="InterPro" id="IPR017969">
    <property type="entry name" value="Heavy-metal-associated_CS"/>
</dbReference>
<evidence type="ECO:0000256" key="8">
    <source>
        <dbReference type="ARBA" id="ARBA00022723"/>
    </source>
</evidence>
<dbReference type="SFLD" id="SFLDG00002">
    <property type="entry name" value="C1.7:_P-type_atpase_like"/>
    <property type="match status" value="1"/>
</dbReference>
<keyword evidence="5 20" id="KW-1003">Cell membrane</keyword>
<dbReference type="NCBIfam" id="TIGR01494">
    <property type="entry name" value="ATPase_P-type"/>
    <property type="match status" value="1"/>
</dbReference>
<dbReference type="SUPFAM" id="SSF81653">
    <property type="entry name" value="Calcium ATPase, transduction domain A"/>
    <property type="match status" value="1"/>
</dbReference>